<dbReference type="Proteomes" id="UP000828941">
    <property type="component" value="Chromosome 7"/>
</dbReference>
<protein>
    <submittedName>
        <fullName evidence="1">Uncharacterized protein</fullName>
    </submittedName>
</protein>
<dbReference type="EMBL" id="CM039432">
    <property type="protein sequence ID" value="KAI4332603.1"/>
    <property type="molecule type" value="Genomic_DNA"/>
</dbReference>
<sequence>MAAITSGWKTILHVAAGTDHVHFVEELVKLMGEDELQLQDYNGNTALFSAATTGNRKIAEILISKNESLPTIRGKEPVFPVQLAALQGQSEMAWYLYKKTFPMFKDADWNKLFLACIKNGIYDLALRMSKHNQSLAFTQDEQEQTGLHILARKQFTKSCATQTIVLELVGHPWDVILSDAESEDKIRSIIRDPLFDAAKVGNSEFLAQLMSTYHQADLMWEIDEEDRSIIHFAVLHRHAKIFNLIHKIDTNRNSLIGLSLDQWQRLVELLNKFNTSEKMTGPYFEDADWCG</sequence>
<proteinExistence type="predicted"/>
<evidence type="ECO:0000313" key="2">
    <source>
        <dbReference type="Proteomes" id="UP000828941"/>
    </source>
</evidence>
<reference evidence="1 2" key="1">
    <citation type="journal article" date="2022" name="DNA Res.">
        <title>Chromosomal-level genome assembly of the orchid tree Bauhinia variegata (Leguminosae; Cercidoideae) supports the allotetraploid origin hypothesis of Bauhinia.</title>
        <authorList>
            <person name="Zhong Y."/>
            <person name="Chen Y."/>
            <person name="Zheng D."/>
            <person name="Pang J."/>
            <person name="Liu Y."/>
            <person name="Luo S."/>
            <person name="Meng S."/>
            <person name="Qian L."/>
            <person name="Wei D."/>
            <person name="Dai S."/>
            <person name="Zhou R."/>
        </authorList>
    </citation>
    <scope>NUCLEOTIDE SEQUENCE [LARGE SCALE GENOMIC DNA]</scope>
    <source>
        <strain evidence="1">BV-YZ2020</strain>
    </source>
</reference>
<evidence type="ECO:0000313" key="1">
    <source>
        <dbReference type="EMBL" id="KAI4332603.1"/>
    </source>
</evidence>
<comment type="caution">
    <text evidence="1">The sequence shown here is derived from an EMBL/GenBank/DDBJ whole genome shotgun (WGS) entry which is preliminary data.</text>
</comment>
<gene>
    <name evidence="1" type="ORF">L6164_017498</name>
</gene>
<accession>A0ACB9N8B1</accession>
<keyword evidence="2" id="KW-1185">Reference proteome</keyword>
<name>A0ACB9N8B1_BAUVA</name>
<organism evidence="1 2">
    <name type="scientific">Bauhinia variegata</name>
    <name type="common">Purple orchid tree</name>
    <name type="synonym">Phanera variegata</name>
    <dbReference type="NCBI Taxonomy" id="167791"/>
    <lineage>
        <taxon>Eukaryota</taxon>
        <taxon>Viridiplantae</taxon>
        <taxon>Streptophyta</taxon>
        <taxon>Embryophyta</taxon>
        <taxon>Tracheophyta</taxon>
        <taxon>Spermatophyta</taxon>
        <taxon>Magnoliopsida</taxon>
        <taxon>eudicotyledons</taxon>
        <taxon>Gunneridae</taxon>
        <taxon>Pentapetalae</taxon>
        <taxon>rosids</taxon>
        <taxon>fabids</taxon>
        <taxon>Fabales</taxon>
        <taxon>Fabaceae</taxon>
        <taxon>Cercidoideae</taxon>
        <taxon>Cercideae</taxon>
        <taxon>Bauhiniinae</taxon>
        <taxon>Bauhinia</taxon>
    </lineage>
</organism>